<keyword evidence="12" id="KW-1185">Reference proteome</keyword>
<keyword evidence="3 9" id="KW-1003">Cell membrane</keyword>
<dbReference type="PANTHER" id="PTHR33910:SF1">
    <property type="entry name" value="PROTEIN TRANSLOCASE SUBUNIT SECE"/>
    <property type="match status" value="1"/>
</dbReference>
<evidence type="ECO:0000256" key="6">
    <source>
        <dbReference type="ARBA" id="ARBA00022989"/>
    </source>
</evidence>
<evidence type="ECO:0000256" key="1">
    <source>
        <dbReference type="ARBA" id="ARBA00004370"/>
    </source>
</evidence>
<keyword evidence="5 9" id="KW-0653">Protein transport</keyword>
<accession>A0ABY7K236</accession>
<keyword evidence="7 9" id="KW-0811">Translocation</keyword>
<dbReference type="EMBL" id="CP097463">
    <property type="protein sequence ID" value="WAX58899.1"/>
    <property type="molecule type" value="Genomic_DNA"/>
</dbReference>
<dbReference type="InterPro" id="IPR005807">
    <property type="entry name" value="SecE_bac"/>
</dbReference>
<evidence type="ECO:0000256" key="8">
    <source>
        <dbReference type="ARBA" id="ARBA00023136"/>
    </source>
</evidence>
<dbReference type="NCBIfam" id="TIGR00964">
    <property type="entry name" value="secE_bact"/>
    <property type="match status" value="1"/>
</dbReference>
<dbReference type="Proteomes" id="UP001164693">
    <property type="component" value="Chromosome"/>
</dbReference>
<reference evidence="11" key="1">
    <citation type="submission" date="2022-05" db="EMBL/GenBank/DDBJ databases">
        <title>Jatrophihabitans sp. SB3-54 whole genome sequence.</title>
        <authorList>
            <person name="Suh M.K."/>
            <person name="Eom M.K."/>
            <person name="Kim J.S."/>
            <person name="Kim H.S."/>
            <person name="Do H.E."/>
            <person name="Shin Y.K."/>
            <person name="Lee J.-S."/>
        </authorList>
    </citation>
    <scope>NUCLEOTIDE SEQUENCE</scope>
    <source>
        <strain evidence="11">SB3-54</strain>
    </source>
</reference>
<evidence type="ECO:0000256" key="2">
    <source>
        <dbReference type="ARBA" id="ARBA00022448"/>
    </source>
</evidence>
<dbReference type="PANTHER" id="PTHR33910">
    <property type="entry name" value="PROTEIN TRANSLOCASE SUBUNIT SECE"/>
    <property type="match status" value="1"/>
</dbReference>
<evidence type="ECO:0000256" key="4">
    <source>
        <dbReference type="ARBA" id="ARBA00022692"/>
    </source>
</evidence>
<evidence type="ECO:0000313" key="12">
    <source>
        <dbReference type="Proteomes" id="UP001164693"/>
    </source>
</evidence>
<keyword evidence="6 9" id="KW-1133">Transmembrane helix</keyword>
<comment type="subunit">
    <text evidence="9">Component of the Sec protein translocase complex. Heterotrimer consisting of SecY, SecE and SecG subunits. The heterotrimers can form oligomers, although 1 heterotrimer is thought to be able to translocate proteins. Interacts with the ribosome. Interacts with SecDF, and other proteins may be involved. Interacts with SecA.</text>
</comment>
<feature type="transmembrane region" description="Helical" evidence="9">
    <location>
        <begin position="43"/>
        <end position="76"/>
    </location>
</feature>
<comment type="similarity">
    <text evidence="9">Belongs to the SecE/SEC61-gamma family.</text>
</comment>
<evidence type="ECO:0000256" key="9">
    <source>
        <dbReference type="HAMAP-Rule" id="MF_00422"/>
    </source>
</evidence>
<keyword evidence="2 9" id="KW-0813">Transport</keyword>
<dbReference type="RefSeq" id="WP_269445440.1">
    <property type="nucleotide sequence ID" value="NZ_CP097463.1"/>
</dbReference>
<dbReference type="Gene3D" id="1.20.5.1030">
    <property type="entry name" value="Preprotein translocase secy subunit"/>
    <property type="match status" value="1"/>
</dbReference>
<dbReference type="HAMAP" id="MF_00422">
    <property type="entry name" value="SecE"/>
    <property type="match status" value="1"/>
</dbReference>
<keyword evidence="4 9" id="KW-0812">Transmembrane</keyword>
<evidence type="ECO:0000256" key="10">
    <source>
        <dbReference type="SAM" id="MobiDB-lite"/>
    </source>
</evidence>
<protein>
    <recommendedName>
        <fullName evidence="9">Protein translocase subunit SecE</fullName>
    </recommendedName>
</protein>
<evidence type="ECO:0000256" key="3">
    <source>
        <dbReference type="ARBA" id="ARBA00022475"/>
    </source>
</evidence>
<evidence type="ECO:0000313" key="11">
    <source>
        <dbReference type="EMBL" id="WAX58899.1"/>
    </source>
</evidence>
<feature type="region of interest" description="Disordered" evidence="10">
    <location>
        <begin position="1"/>
        <end position="23"/>
    </location>
</feature>
<evidence type="ECO:0000256" key="5">
    <source>
        <dbReference type="ARBA" id="ARBA00022927"/>
    </source>
</evidence>
<feature type="compositionally biased region" description="Polar residues" evidence="10">
    <location>
        <begin position="1"/>
        <end position="11"/>
    </location>
</feature>
<gene>
    <name evidence="9 11" type="primary">secE</name>
    <name evidence="11" type="ORF">M6B22_09080</name>
</gene>
<keyword evidence="8 9" id="KW-0472">Membrane</keyword>
<sequence>MTATRTESATPRPSGGRGAGPTRFARESVSELRKVLWPSRNELVTYSIVVIIFLVIMTAIVAGLDIGFAKLVLLVFG</sequence>
<dbReference type="InterPro" id="IPR001901">
    <property type="entry name" value="Translocase_SecE/Sec61-g"/>
</dbReference>
<dbReference type="PROSITE" id="PS01067">
    <property type="entry name" value="SECE_SEC61G"/>
    <property type="match status" value="1"/>
</dbReference>
<comment type="function">
    <text evidence="9">Essential subunit of the Sec protein translocation channel SecYEG. Clamps together the 2 halves of SecY. May contact the channel plug during translocation.</text>
</comment>
<proteinExistence type="inferred from homology"/>
<dbReference type="InterPro" id="IPR038379">
    <property type="entry name" value="SecE_sf"/>
</dbReference>
<comment type="subcellular location">
    <subcellularLocation>
        <location evidence="9">Cell membrane</location>
        <topology evidence="9">Single-pass membrane protein</topology>
    </subcellularLocation>
    <subcellularLocation>
        <location evidence="1">Membrane</location>
    </subcellularLocation>
</comment>
<organism evidence="11 12">
    <name type="scientific">Jatrophihabitans cynanchi</name>
    <dbReference type="NCBI Taxonomy" id="2944128"/>
    <lineage>
        <taxon>Bacteria</taxon>
        <taxon>Bacillati</taxon>
        <taxon>Actinomycetota</taxon>
        <taxon>Actinomycetes</taxon>
        <taxon>Jatrophihabitantales</taxon>
        <taxon>Jatrophihabitantaceae</taxon>
        <taxon>Jatrophihabitans</taxon>
    </lineage>
</organism>
<name>A0ABY7K236_9ACTN</name>
<dbReference type="Pfam" id="PF00584">
    <property type="entry name" value="SecE"/>
    <property type="match status" value="1"/>
</dbReference>
<evidence type="ECO:0000256" key="7">
    <source>
        <dbReference type="ARBA" id="ARBA00023010"/>
    </source>
</evidence>